<dbReference type="GO" id="GO:0007165">
    <property type="term" value="P:signal transduction"/>
    <property type="evidence" value="ECO:0007669"/>
    <property type="project" value="TreeGrafter"/>
</dbReference>
<dbReference type="GO" id="GO:0005737">
    <property type="term" value="C:cytoplasm"/>
    <property type="evidence" value="ECO:0007669"/>
    <property type="project" value="TreeGrafter"/>
</dbReference>
<comment type="caution">
    <text evidence="3">The sequence shown here is derived from an EMBL/GenBank/DDBJ whole genome shotgun (WGS) entry which is preliminary data.</text>
</comment>
<dbReference type="Proteomes" id="UP000245119">
    <property type="component" value="Linkage Group LG9"/>
</dbReference>
<dbReference type="EMBL" id="PZQS01000009">
    <property type="protein sequence ID" value="PVD24616.1"/>
    <property type="molecule type" value="Genomic_DNA"/>
</dbReference>
<dbReference type="Pfam" id="PF00595">
    <property type="entry name" value="PDZ"/>
    <property type="match status" value="1"/>
</dbReference>
<dbReference type="PANTHER" id="PTHR10316">
    <property type="entry name" value="MEMBRANE ASSOCIATED GUANYLATE KINASE-RELATED"/>
    <property type="match status" value="1"/>
</dbReference>
<dbReference type="AlphaFoldDB" id="A0A2T7NTZ2"/>
<protein>
    <recommendedName>
        <fullName evidence="2">PDZ domain-containing protein</fullName>
    </recommendedName>
</protein>
<proteinExistence type="predicted"/>
<accession>A0A2T7NTZ2</accession>
<dbReference type="SMART" id="SM00228">
    <property type="entry name" value="PDZ"/>
    <property type="match status" value="1"/>
</dbReference>
<dbReference type="InterPro" id="IPR001478">
    <property type="entry name" value="PDZ"/>
</dbReference>
<feature type="region of interest" description="Disordered" evidence="1">
    <location>
        <begin position="172"/>
        <end position="301"/>
    </location>
</feature>
<dbReference type="Gene3D" id="2.30.42.10">
    <property type="match status" value="1"/>
</dbReference>
<feature type="compositionally biased region" description="Basic and acidic residues" evidence="1">
    <location>
        <begin position="269"/>
        <end position="299"/>
    </location>
</feature>
<feature type="compositionally biased region" description="Polar residues" evidence="1">
    <location>
        <begin position="235"/>
        <end position="249"/>
    </location>
</feature>
<dbReference type="InterPro" id="IPR036034">
    <property type="entry name" value="PDZ_sf"/>
</dbReference>
<feature type="compositionally biased region" description="Polar residues" evidence="1">
    <location>
        <begin position="19"/>
        <end position="33"/>
    </location>
</feature>
<keyword evidence="4" id="KW-1185">Reference proteome</keyword>
<feature type="region of interest" description="Disordered" evidence="1">
    <location>
        <begin position="15"/>
        <end position="46"/>
    </location>
</feature>
<dbReference type="CDD" id="cd06732">
    <property type="entry name" value="PDZ2_MAGI-1_3-like"/>
    <property type="match status" value="1"/>
</dbReference>
<evidence type="ECO:0000313" key="4">
    <source>
        <dbReference type="Proteomes" id="UP000245119"/>
    </source>
</evidence>
<evidence type="ECO:0000313" key="3">
    <source>
        <dbReference type="EMBL" id="PVD24616.1"/>
    </source>
</evidence>
<feature type="compositionally biased region" description="Polar residues" evidence="1">
    <location>
        <begin position="398"/>
        <end position="415"/>
    </location>
</feature>
<gene>
    <name evidence="3" type="ORF">C0Q70_15100</name>
</gene>
<feature type="domain" description="PDZ" evidence="2">
    <location>
        <begin position="63"/>
        <end position="126"/>
    </location>
</feature>
<reference evidence="3 4" key="1">
    <citation type="submission" date="2018-04" db="EMBL/GenBank/DDBJ databases">
        <title>The genome of golden apple snail Pomacea canaliculata provides insight into stress tolerance and invasive adaptation.</title>
        <authorList>
            <person name="Liu C."/>
            <person name="Liu B."/>
            <person name="Ren Y."/>
            <person name="Zhang Y."/>
            <person name="Wang H."/>
            <person name="Li S."/>
            <person name="Jiang F."/>
            <person name="Yin L."/>
            <person name="Zhang G."/>
            <person name="Qian W."/>
            <person name="Fan W."/>
        </authorList>
    </citation>
    <scope>NUCLEOTIDE SEQUENCE [LARGE SCALE GENOMIC DNA]</scope>
    <source>
        <strain evidence="3">SZHN2017</strain>
        <tissue evidence="3">Muscle</tissue>
    </source>
</reference>
<feature type="region of interest" description="Disordered" evidence="1">
    <location>
        <begin position="367"/>
        <end position="422"/>
    </location>
</feature>
<name>A0A2T7NTZ2_POMCA</name>
<sequence length="465" mass="51327">MEFLNTSSRSLKSLPDLTRSANINSNTSSQNSVAGEHKMMGHGNGPPDLVSHPGAPSKAEELHISIVRGPMGFGFTIADSPYGQKVKQILDRPRCQTLAEGDLLHKINGIDVRNMTHAQIVQVLKDCPIGAETQIIVQRGGLPVHSKKKMKSSQSFEDRPQLENEVNQLNTPGAYFFMGSDNDAHNNSSNNNNNEPSLPDADEIDGVKPHGKIVNSEMRPKTPTFSGMESRPKTPLQNRPKTPTSQGYGMNSDARGKPSYGNRSAYDIYESRSPEENHVTKFSEGVSNERGHQENEYENSHVGTSNNIESLYERARPPTGPRMDPFRQNDIRLESRNRPEYRDGHGYGRQNEGDGYGYGYARDVKPGQFRSRTPGPEIMARGGPGPDYRTEAHRPKTPTAQDMRSKTPMPTSHTYGANDLRLVDGTHPIPTWSMGGMGDRTTTVVGLISARHQLVAGTIHLKTHL</sequence>
<organism evidence="3 4">
    <name type="scientific">Pomacea canaliculata</name>
    <name type="common">Golden apple snail</name>
    <dbReference type="NCBI Taxonomy" id="400727"/>
    <lineage>
        <taxon>Eukaryota</taxon>
        <taxon>Metazoa</taxon>
        <taxon>Spiralia</taxon>
        <taxon>Lophotrochozoa</taxon>
        <taxon>Mollusca</taxon>
        <taxon>Gastropoda</taxon>
        <taxon>Caenogastropoda</taxon>
        <taxon>Architaenioglossa</taxon>
        <taxon>Ampullarioidea</taxon>
        <taxon>Ampullariidae</taxon>
        <taxon>Pomacea</taxon>
    </lineage>
</organism>
<dbReference type="PROSITE" id="PS50106">
    <property type="entry name" value="PDZ"/>
    <property type="match status" value="1"/>
</dbReference>
<evidence type="ECO:0000259" key="2">
    <source>
        <dbReference type="PROSITE" id="PS50106"/>
    </source>
</evidence>
<evidence type="ECO:0000256" key="1">
    <source>
        <dbReference type="SAM" id="MobiDB-lite"/>
    </source>
</evidence>
<dbReference type="OrthoDB" id="66881at2759"/>
<dbReference type="FunFam" id="2.30.42.10:FF:000144">
    <property type="entry name" value="Membrane associated guanylate kinase, WW and PDZ domain containing 2"/>
    <property type="match status" value="1"/>
</dbReference>
<dbReference type="PANTHER" id="PTHR10316:SF40">
    <property type="entry name" value="LD27118P"/>
    <property type="match status" value="1"/>
</dbReference>
<dbReference type="STRING" id="400727.A0A2T7NTZ2"/>
<dbReference type="SUPFAM" id="SSF50156">
    <property type="entry name" value="PDZ domain-like"/>
    <property type="match status" value="1"/>
</dbReference>